<comment type="caution">
    <text evidence="3">The sequence shown here is derived from an EMBL/GenBank/DDBJ whole genome shotgun (WGS) entry which is preliminary data.</text>
</comment>
<dbReference type="SUPFAM" id="SSF53474">
    <property type="entry name" value="alpha/beta-Hydrolases"/>
    <property type="match status" value="1"/>
</dbReference>
<feature type="domain" description="Serine aminopeptidase S33" evidence="2">
    <location>
        <begin position="114"/>
        <end position="301"/>
    </location>
</feature>
<feature type="region of interest" description="Disordered" evidence="1">
    <location>
        <begin position="1"/>
        <end position="69"/>
    </location>
</feature>
<accession>A0A4V6CRN3</accession>
<dbReference type="GO" id="GO:0016787">
    <property type="term" value="F:hydrolase activity"/>
    <property type="evidence" value="ECO:0007669"/>
    <property type="project" value="UniProtKB-KW"/>
</dbReference>
<keyword evidence="4" id="KW-1185">Reference proteome</keyword>
<feature type="compositionally biased region" description="Polar residues" evidence="1">
    <location>
        <begin position="38"/>
        <end position="48"/>
    </location>
</feature>
<protein>
    <submittedName>
        <fullName evidence="3">Alpha/beta hydrolase</fullName>
    </submittedName>
</protein>
<dbReference type="AlphaFoldDB" id="A0A4V6CRN3"/>
<dbReference type="InterPro" id="IPR022742">
    <property type="entry name" value="Hydrolase_4"/>
</dbReference>
<dbReference type="OrthoDB" id="9801217at2"/>
<dbReference type="Pfam" id="PF12146">
    <property type="entry name" value="Hydrolase_4"/>
    <property type="match status" value="1"/>
</dbReference>
<sequence length="402" mass="43444">MVDSVHRSAVRPEPAGGSHRTRTVGRPRLFEDHPAPSRTGNHARLTQGSKHRNRSVAVVNSGAPDPASSFSLPVPDVLGDDYESLTFPLPADEEGELVATVVRRRHPGATRAALYVHGFTDYFHQTSLADFHLARGESFYAIDLHKYGRSLRPHQTPYRMADVSEYYPELEAAADLIAADGHDDLVVSAHSTGGLITALWLHDRRATPSPPGGPTITALVLNSPFLALPANWLVRTLAGPSVTLLAQRRPLAVLPTGGLGLYGPSIHATEYGEWTFDLTWKPVAGGPVRAEWYAAASRAIGRVAAGLDVGTPVLTLLSDKAVRATKWTEEAFTGDTVLDPDALAQACVRLGAHVTCVRIVDGMHDLLLSRAPARERTLTEMGRWLDAYARTDSPTPHSPATR</sequence>
<name>A0A4V6CRN3_9ACTN</name>
<keyword evidence="3" id="KW-0378">Hydrolase</keyword>
<dbReference type="Proteomes" id="UP000306985">
    <property type="component" value="Unassembled WGS sequence"/>
</dbReference>
<proteinExistence type="predicted"/>
<reference evidence="3 4" key="1">
    <citation type="submission" date="2019-05" db="EMBL/GenBank/DDBJ databases">
        <title>Nakamurella sp. N5BH11, whole genome shotgun sequence.</title>
        <authorList>
            <person name="Tuo L."/>
        </authorList>
    </citation>
    <scope>NUCLEOTIDE SEQUENCE [LARGE SCALE GENOMIC DNA]</scope>
    <source>
        <strain evidence="3 4">N5BH11</strain>
    </source>
</reference>
<evidence type="ECO:0000313" key="4">
    <source>
        <dbReference type="Proteomes" id="UP000306985"/>
    </source>
</evidence>
<dbReference type="EMBL" id="SZZH01000003">
    <property type="protein sequence ID" value="TKV58275.1"/>
    <property type="molecule type" value="Genomic_DNA"/>
</dbReference>
<evidence type="ECO:0000256" key="1">
    <source>
        <dbReference type="SAM" id="MobiDB-lite"/>
    </source>
</evidence>
<dbReference type="Gene3D" id="3.40.50.1820">
    <property type="entry name" value="alpha/beta hydrolase"/>
    <property type="match status" value="1"/>
</dbReference>
<dbReference type="InterPro" id="IPR029058">
    <property type="entry name" value="AB_hydrolase_fold"/>
</dbReference>
<organism evidence="3 4">
    <name type="scientific">Nakamurella flava</name>
    <dbReference type="NCBI Taxonomy" id="2576308"/>
    <lineage>
        <taxon>Bacteria</taxon>
        <taxon>Bacillati</taxon>
        <taxon>Actinomycetota</taxon>
        <taxon>Actinomycetes</taxon>
        <taxon>Nakamurellales</taxon>
        <taxon>Nakamurellaceae</taxon>
        <taxon>Nakamurella</taxon>
    </lineage>
</organism>
<evidence type="ECO:0000259" key="2">
    <source>
        <dbReference type="Pfam" id="PF12146"/>
    </source>
</evidence>
<evidence type="ECO:0000313" key="3">
    <source>
        <dbReference type="EMBL" id="TKV58275.1"/>
    </source>
</evidence>
<gene>
    <name evidence="3" type="ORF">FDO65_11835</name>
</gene>